<organism evidence="4 5">
    <name type="scientific">Enterococcus termitis</name>
    <dbReference type="NCBI Taxonomy" id="332950"/>
    <lineage>
        <taxon>Bacteria</taxon>
        <taxon>Bacillati</taxon>
        <taxon>Bacillota</taxon>
        <taxon>Bacilli</taxon>
        <taxon>Lactobacillales</taxon>
        <taxon>Enterococcaceae</taxon>
        <taxon>Enterococcus</taxon>
    </lineage>
</organism>
<accession>A0A1E5GVA7</accession>
<evidence type="ECO:0000259" key="3">
    <source>
        <dbReference type="Pfam" id="PF06458"/>
    </source>
</evidence>
<evidence type="ECO:0000313" key="4">
    <source>
        <dbReference type="EMBL" id="OEG16612.1"/>
    </source>
</evidence>
<feature type="domain" description="MucBP" evidence="3">
    <location>
        <begin position="635"/>
        <end position="703"/>
    </location>
</feature>
<comment type="caution">
    <text evidence="4">The sequence shown here is derived from an EMBL/GenBank/DDBJ whole genome shotgun (WGS) entry which is preliminary data.</text>
</comment>
<gene>
    <name evidence="4" type="ORF">BCR25_03165</name>
</gene>
<feature type="domain" description="MucBP" evidence="3">
    <location>
        <begin position="1001"/>
        <end position="1071"/>
    </location>
</feature>
<keyword evidence="1" id="KW-0677">Repeat</keyword>
<reference evidence="5" key="1">
    <citation type="submission" date="2016-09" db="EMBL/GenBank/DDBJ databases">
        <authorList>
            <person name="Gulvik C.A."/>
        </authorList>
    </citation>
    <scope>NUCLEOTIDE SEQUENCE [LARGE SCALE GENOMIC DNA]</scope>
    <source>
        <strain evidence="5">LMG 8895</strain>
    </source>
</reference>
<feature type="chain" id="PRO_5009177818" description="MucBP domain-containing protein" evidence="2">
    <location>
        <begin position="36"/>
        <end position="1216"/>
    </location>
</feature>
<protein>
    <recommendedName>
        <fullName evidence="3">MucBP domain-containing protein</fullName>
    </recommendedName>
</protein>
<feature type="domain" description="MucBP" evidence="3">
    <location>
        <begin position="855"/>
        <end position="921"/>
    </location>
</feature>
<feature type="domain" description="MucBP" evidence="3">
    <location>
        <begin position="926"/>
        <end position="993"/>
    </location>
</feature>
<dbReference type="EMBL" id="MIJY01000012">
    <property type="protein sequence ID" value="OEG16612.1"/>
    <property type="molecule type" value="Genomic_DNA"/>
</dbReference>
<sequence>MKRKVRMKRFKIGFSLLMSLVMVFGVLQYAFTAQQAPVKAAADITTSNYTTWTAATLAEARDSVNKFLTSFKGTDPDRPYKEETDWQEGSLAALDKVYTASASAGSGVSSELARQQLIQTVHGLEKYDSTDYFGRNLALNDYPDDELTYKLMQVINEEEEGVASFLRESRISIADRGNTMTGGLIYNTGGSLAVNNLYLHARNTLMNFFDRGQGTWGAYSFYGLRSNGLASQIGQPISSLDVPTPTVMMAGISSIALGPGKTTYFNDAMPTAVTMSQQSNPAAYIRWAIEKYSVPILGKGLPEPYIYTTIANKSRPVIVLFTNSEFPSQAAKQDYLASLDEFENGTKVKQWTSVPPLFIQISYKRNNAPAGATYDPMIDEIFTPSRIARGWRHIEVDSTNVNENLTDKLWNALPLIPVTQTPGGTIFQTLPWEATLTTNEFQFVPGTFVAESTSATSMTETELKVSGIADGGRGTFDATAKNNSYSGYKMGDKLPALASSVYTSNGNAKDSNASPNLYVPLSDAAVELYTYSGSGSEDLASSYTLKNTAVSNTYQNYGGTSYSWTSSQLASKKYGTELTLAAAKNALKDAMGDAAFNKLNFTNGDSLNAASLTVKFDASKNVYKLYAKEEPTTSTITIEHWIKDGAKIATSTQDDIKKNGTIGELAKITPTVISGYTYVNSDSDPLSSVTFGNTNKTVKLYYTENPTTSTMKVNYVVAGSNEVIIPAKTISGTTGESPTAEQLNKEAVGAGYTYLMQNPNLPKFGTDAEVTLYYLVLNGKITFEHWDKDANQLISGETSKVVTGQVDTRPTQGDLTPKVITGYTYDSASVDLSTIKYTAADQTVKLFYTRKQGSIKIEYWDSDTNTKIANQSDETKTGPTNTNAGITAKTIAGYTFERSEPTSLSSIVFLDTEQTVKLYYRRTKGTITIEYWDQDTNQKIPGQADESQTGNVNDNVGLTPKTIAGYTYQRSEPSPLSSIVYKETTQVVKLYYTKDATEVTLTIRFVDEGGDDLVASKVKPNQQIGKQINVATEYDDVADVITELSKKYQLDVTSLPPDPYTIPNKDATVTFKFLGVLKLVSAPDLEFGIKDTGIFGAVEATSPTYTTPLVVSDSRTTKTGWTLSAKVTKELTALNDSSMVLTDALYYKTDTQEKPMGLNLAKSIYSPGSLNQDSYDISQLEWKNKTNGFIVRLPKTQYRSLDDYQAVIEYSLAETR</sequence>
<dbReference type="InterPro" id="IPR009459">
    <property type="entry name" value="MucBP_dom"/>
</dbReference>
<dbReference type="Proteomes" id="UP000095094">
    <property type="component" value="Unassembled WGS sequence"/>
</dbReference>
<feature type="signal peptide" evidence="2">
    <location>
        <begin position="1"/>
        <end position="35"/>
    </location>
</feature>
<dbReference type="OrthoDB" id="2170803at2"/>
<dbReference type="Gene3D" id="3.10.20.320">
    <property type="entry name" value="Putative peptidoglycan bound protein (lpxtg motif)"/>
    <property type="match status" value="4"/>
</dbReference>
<keyword evidence="2" id="KW-0732">Signal</keyword>
<dbReference type="Pfam" id="PF06458">
    <property type="entry name" value="MucBP"/>
    <property type="match status" value="5"/>
</dbReference>
<evidence type="ECO:0000256" key="1">
    <source>
        <dbReference type="ARBA" id="ARBA00022737"/>
    </source>
</evidence>
<name>A0A1E5GVA7_9ENTE</name>
<dbReference type="AlphaFoldDB" id="A0A1E5GVA7"/>
<feature type="domain" description="MucBP" evidence="3">
    <location>
        <begin position="780"/>
        <end position="849"/>
    </location>
</feature>
<proteinExistence type="predicted"/>
<evidence type="ECO:0000256" key="2">
    <source>
        <dbReference type="SAM" id="SignalP"/>
    </source>
</evidence>
<keyword evidence="5" id="KW-1185">Reference proteome</keyword>
<evidence type="ECO:0000313" key="5">
    <source>
        <dbReference type="Proteomes" id="UP000095094"/>
    </source>
</evidence>